<dbReference type="InterPro" id="IPR003008">
    <property type="entry name" value="Tubulin_FtsZ_GTPase"/>
</dbReference>
<dbReference type="InterPro" id="IPR045061">
    <property type="entry name" value="FtsZ/CetZ"/>
</dbReference>
<organism evidence="7">
    <name type="scientific">Corethron hystrix</name>
    <dbReference type="NCBI Taxonomy" id="216773"/>
    <lineage>
        <taxon>Eukaryota</taxon>
        <taxon>Sar</taxon>
        <taxon>Stramenopiles</taxon>
        <taxon>Ochrophyta</taxon>
        <taxon>Bacillariophyta</taxon>
        <taxon>Coscinodiscophyceae</taxon>
        <taxon>Corethrophycidae</taxon>
        <taxon>Corethrales</taxon>
        <taxon>Corethraceae</taxon>
        <taxon>Corethron</taxon>
    </lineage>
</organism>
<sequence length="391" mass="40263">MSASRGTRAFLGVSRLSSASASGAAAVMPDGGLSPCVIKVIGVGGGGSNAVDRMLETRVEGVEFWAVNTDAQALGRSKARGAQVLNIGIDVTRGLGAGGRPVVGRQAAEESRQEVSAMVSGADLCFVTSGMGGGTGSGAAPVVAEIAKESGALTVAIVTKPFSFEGRRRMNQAREAIDELKNNVDTIIVVSNDKLLEIIPDDTPVERAFAVADDILRQGVVGISEIIVRPGIINVDFADVRSVMGDAGSALMGIGSGTGKGRAALAASRAISSPLLDAPIEKATGIVFNVIGGSDMSLKEIQDAADLIYDSVDIDANVIFGALVDDTIDDDSITITVLATGFKIEGDAPNTNMAARENTVDPPPKPPKAQAPSYYDPEDDIPSVLKKLGRR</sequence>
<dbReference type="Pfam" id="PF00091">
    <property type="entry name" value="Tubulin"/>
    <property type="match status" value="1"/>
</dbReference>
<dbReference type="SMART" id="SM00865">
    <property type="entry name" value="Tubulin_C"/>
    <property type="match status" value="1"/>
</dbReference>
<reference evidence="7" key="1">
    <citation type="submission" date="2021-01" db="EMBL/GenBank/DDBJ databases">
        <authorList>
            <person name="Corre E."/>
            <person name="Pelletier E."/>
            <person name="Niang G."/>
            <person name="Scheremetjew M."/>
            <person name="Finn R."/>
            <person name="Kale V."/>
            <person name="Holt S."/>
            <person name="Cochrane G."/>
            <person name="Meng A."/>
            <person name="Brown T."/>
            <person name="Cohen L."/>
        </authorList>
    </citation>
    <scope>NUCLEOTIDE SEQUENCE</scope>
    <source>
        <strain evidence="7">308</strain>
    </source>
</reference>
<dbReference type="GO" id="GO:0048285">
    <property type="term" value="P:organelle fission"/>
    <property type="evidence" value="ECO:0007669"/>
    <property type="project" value="TreeGrafter"/>
</dbReference>
<dbReference type="PRINTS" id="PR00423">
    <property type="entry name" value="CELLDVISFTSZ"/>
</dbReference>
<dbReference type="InterPro" id="IPR037103">
    <property type="entry name" value="Tubulin/FtsZ-like_C"/>
</dbReference>
<dbReference type="GO" id="GO:0003924">
    <property type="term" value="F:GTPase activity"/>
    <property type="evidence" value="ECO:0007669"/>
    <property type="project" value="InterPro"/>
</dbReference>
<dbReference type="AlphaFoldDB" id="A0A7S1FQ27"/>
<feature type="region of interest" description="Disordered" evidence="4">
    <location>
        <begin position="348"/>
        <end position="391"/>
    </location>
</feature>
<comment type="similarity">
    <text evidence="1">Belongs to the FtsZ family.</text>
</comment>
<dbReference type="GO" id="GO:0005737">
    <property type="term" value="C:cytoplasm"/>
    <property type="evidence" value="ECO:0007669"/>
    <property type="project" value="TreeGrafter"/>
</dbReference>
<evidence type="ECO:0000256" key="4">
    <source>
        <dbReference type="SAM" id="MobiDB-lite"/>
    </source>
</evidence>
<dbReference type="InterPro" id="IPR000158">
    <property type="entry name" value="Cell_div_FtsZ"/>
</dbReference>
<dbReference type="SMART" id="SM00864">
    <property type="entry name" value="Tubulin"/>
    <property type="match status" value="1"/>
</dbReference>
<dbReference type="InterPro" id="IPR018316">
    <property type="entry name" value="Tubulin/FtsZ_2-layer-sand-dom"/>
</dbReference>
<proteinExistence type="inferred from homology"/>
<dbReference type="SUPFAM" id="SSF55307">
    <property type="entry name" value="Tubulin C-terminal domain-like"/>
    <property type="match status" value="1"/>
</dbReference>
<dbReference type="PANTHER" id="PTHR30314">
    <property type="entry name" value="CELL DIVISION PROTEIN FTSZ-RELATED"/>
    <property type="match status" value="1"/>
</dbReference>
<name>A0A7S1FQ27_9STRA</name>
<dbReference type="PROSITE" id="PS01135">
    <property type="entry name" value="FTSZ_2"/>
    <property type="match status" value="1"/>
</dbReference>
<dbReference type="CDD" id="cd02201">
    <property type="entry name" value="FtsZ_type1"/>
    <property type="match status" value="1"/>
</dbReference>
<dbReference type="InterPro" id="IPR024757">
    <property type="entry name" value="FtsZ_C"/>
</dbReference>
<dbReference type="InterPro" id="IPR020805">
    <property type="entry name" value="Cell_div_FtsZ_CS"/>
</dbReference>
<dbReference type="InterPro" id="IPR008280">
    <property type="entry name" value="Tub_FtsZ_C"/>
</dbReference>
<dbReference type="NCBIfam" id="TIGR00065">
    <property type="entry name" value="ftsZ"/>
    <property type="match status" value="1"/>
</dbReference>
<dbReference type="SUPFAM" id="SSF52490">
    <property type="entry name" value="Tubulin nucleotide-binding domain-like"/>
    <property type="match status" value="1"/>
</dbReference>
<evidence type="ECO:0000256" key="3">
    <source>
        <dbReference type="ARBA" id="ARBA00023134"/>
    </source>
</evidence>
<evidence type="ECO:0000259" key="5">
    <source>
        <dbReference type="SMART" id="SM00864"/>
    </source>
</evidence>
<protein>
    <recommendedName>
        <fullName evidence="8">Plastid division protein FtsZ</fullName>
    </recommendedName>
</protein>
<feature type="domain" description="Tubulin/FtsZ 2-layer sandwich" evidence="6">
    <location>
        <begin position="233"/>
        <end position="351"/>
    </location>
</feature>
<keyword evidence="3" id="KW-0342">GTP-binding</keyword>
<dbReference type="GO" id="GO:0051301">
    <property type="term" value="P:cell division"/>
    <property type="evidence" value="ECO:0007669"/>
    <property type="project" value="TreeGrafter"/>
</dbReference>
<evidence type="ECO:0000313" key="7">
    <source>
        <dbReference type="EMBL" id="CAD8882482.1"/>
    </source>
</evidence>
<dbReference type="EMBL" id="HBFR01013331">
    <property type="protein sequence ID" value="CAD8882482.1"/>
    <property type="molecule type" value="Transcribed_RNA"/>
</dbReference>
<feature type="domain" description="Tubulin/FtsZ GTPase" evidence="5">
    <location>
        <begin position="37"/>
        <end position="231"/>
    </location>
</feature>
<keyword evidence="2" id="KW-0547">Nucleotide-binding</keyword>
<dbReference type="InterPro" id="IPR017975">
    <property type="entry name" value="Tubulin_CS"/>
</dbReference>
<dbReference type="GO" id="GO:0007017">
    <property type="term" value="P:microtubule-based process"/>
    <property type="evidence" value="ECO:0007669"/>
    <property type="project" value="InterPro"/>
</dbReference>
<dbReference type="GO" id="GO:0005874">
    <property type="term" value="C:microtubule"/>
    <property type="evidence" value="ECO:0007669"/>
    <property type="project" value="InterPro"/>
</dbReference>
<dbReference type="FunFam" id="3.40.50.1440:FF:000001">
    <property type="entry name" value="Cell division protein FtsZ"/>
    <property type="match status" value="1"/>
</dbReference>
<dbReference type="Gene3D" id="3.40.50.1440">
    <property type="entry name" value="Tubulin/FtsZ, GTPase domain"/>
    <property type="match status" value="1"/>
</dbReference>
<evidence type="ECO:0000256" key="1">
    <source>
        <dbReference type="ARBA" id="ARBA00009690"/>
    </source>
</evidence>
<dbReference type="GO" id="GO:0005525">
    <property type="term" value="F:GTP binding"/>
    <property type="evidence" value="ECO:0007669"/>
    <property type="project" value="UniProtKB-KW"/>
</dbReference>
<evidence type="ECO:0008006" key="8">
    <source>
        <dbReference type="Google" id="ProtNLM"/>
    </source>
</evidence>
<dbReference type="PANTHER" id="PTHR30314:SF3">
    <property type="entry name" value="MITOCHONDRIAL DIVISION PROTEIN FSZA"/>
    <property type="match status" value="1"/>
</dbReference>
<accession>A0A7S1FQ27</accession>
<gene>
    <name evidence="7" type="ORF">CHYS00102_LOCUS9670</name>
</gene>
<dbReference type="PROSITE" id="PS00227">
    <property type="entry name" value="TUBULIN"/>
    <property type="match status" value="1"/>
</dbReference>
<evidence type="ECO:0000259" key="6">
    <source>
        <dbReference type="SMART" id="SM00865"/>
    </source>
</evidence>
<dbReference type="GO" id="GO:0032153">
    <property type="term" value="C:cell division site"/>
    <property type="evidence" value="ECO:0007669"/>
    <property type="project" value="TreeGrafter"/>
</dbReference>
<dbReference type="Pfam" id="PF12327">
    <property type="entry name" value="FtsZ_C"/>
    <property type="match status" value="1"/>
</dbReference>
<dbReference type="InterPro" id="IPR036525">
    <property type="entry name" value="Tubulin/FtsZ_GTPase_sf"/>
</dbReference>
<dbReference type="Gene3D" id="3.30.1330.20">
    <property type="entry name" value="Tubulin/FtsZ, C-terminal domain"/>
    <property type="match status" value="1"/>
</dbReference>
<dbReference type="HAMAP" id="MF_00909">
    <property type="entry name" value="FtsZ"/>
    <property type="match status" value="1"/>
</dbReference>
<evidence type="ECO:0000256" key="2">
    <source>
        <dbReference type="ARBA" id="ARBA00022741"/>
    </source>
</evidence>